<dbReference type="GO" id="GO:0006406">
    <property type="term" value="P:mRNA export from nucleus"/>
    <property type="evidence" value="ECO:0007669"/>
    <property type="project" value="TreeGrafter"/>
</dbReference>
<keyword evidence="2" id="KW-0813">Transport</keyword>
<dbReference type="OrthoDB" id="341482at2759"/>
<accession>A0A2N1JF89</accession>
<evidence type="ECO:0000313" key="9">
    <source>
        <dbReference type="Proteomes" id="UP000232875"/>
    </source>
</evidence>
<evidence type="ECO:0000256" key="1">
    <source>
        <dbReference type="ARBA" id="ARBA00004567"/>
    </source>
</evidence>
<keyword evidence="6" id="KW-0906">Nuclear pore complex</keyword>
<keyword evidence="5" id="KW-0811">Translocation</keyword>
<proteinExistence type="predicted"/>
<keyword evidence="9" id="KW-1185">Reference proteome</keyword>
<dbReference type="InterPro" id="IPR037700">
    <property type="entry name" value="NUP88/NUP82"/>
</dbReference>
<dbReference type="Proteomes" id="UP000232875">
    <property type="component" value="Unassembled WGS sequence"/>
</dbReference>
<keyword evidence="4" id="KW-0653">Protein transport</keyword>
<evidence type="ECO:0000256" key="3">
    <source>
        <dbReference type="ARBA" id="ARBA00022816"/>
    </source>
</evidence>
<evidence type="ECO:0000256" key="7">
    <source>
        <dbReference type="ARBA" id="ARBA00023242"/>
    </source>
</evidence>
<dbReference type="InterPro" id="IPR019321">
    <property type="entry name" value="Nucleoporin_Nup88"/>
</dbReference>
<gene>
    <name evidence="8" type="ORF">MVES_001115</name>
</gene>
<dbReference type="STRING" id="2020962.A0A2N1JF89"/>
<dbReference type="EMBL" id="KZ454988">
    <property type="protein sequence ID" value="PKI85212.1"/>
    <property type="molecule type" value="Genomic_DNA"/>
</dbReference>
<name>A0A2N1JF89_9BASI</name>
<dbReference type="GO" id="GO:0005643">
    <property type="term" value="C:nuclear pore"/>
    <property type="evidence" value="ECO:0007669"/>
    <property type="project" value="UniProtKB-SubCell"/>
</dbReference>
<dbReference type="PANTHER" id="PTHR13257">
    <property type="entry name" value="NUCLEOPORIN NUP84-RELATED"/>
    <property type="match status" value="1"/>
</dbReference>
<dbReference type="Pfam" id="PF10168">
    <property type="entry name" value="Nup88"/>
    <property type="match status" value="2"/>
</dbReference>
<comment type="subcellular location">
    <subcellularLocation>
        <location evidence="1">Nucleus</location>
        <location evidence="1">Nuclear pore complex</location>
    </subcellularLocation>
</comment>
<dbReference type="PANTHER" id="PTHR13257:SF0">
    <property type="entry name" value="NUCLEAR PORE COMPLEX PROTEIN NUP88"/>
    <property type="match status" value="1"/>
</dbReference>
<sequence>MGPAQRRTWFDALPAHPIFGQDASDGAGQDARAQLLAMRGTDLIAVVQNEVRITSLAQAKRALSDERGEALAYKVLTDPLLDFTICQVLVNPTGKLLAVVGKYSIVLFALPRRGYMKQVGARVRTKAVRIGAYYHDSHGCGPIAQCAWHLLGREGASLVVLTEDAILREYDVGRDADEPQQTIACLPSASALHTRAMFSADDDDGACAVAFAFGNDDAASWTMRDADSSTDGSASPMPSWALLSVFVLMRNGDVWCICPFMPKYASMPRVFVESLAACEAQDGAETCPMRARYLHDLCRQFSHATEAAELSTTTGDVSFASCPEHAAMLDVVSPASVAHRVMPQGPFLLRPAPVELNDDVAPVASGLFFAQIRAQAASTAPLDICGIAFCDGSIQLCILAEPTVPRWATQTAAEPPTLVVYESIDLGLDKHCAYTQLQEANATVFVKDPLYPDTVFVTHAFGVHLIDMRPWTVALLDAVGNDAPDAVSRVIADAKKSVVVPLVEAQDAHGFAQVVGAVLINDVYLSYSFLALTAAAQLVAVELGLRVDTQADVCAPTDALYTSLLAETPFAPPRAFAAPLRRVDAPRETICATPSALRTFGKCAEQARTNMRDVVNAANEVQSRVALQMREMQRQVAQLDNIVYRVQALGSGDVNPLHARVERIQEGQRATMRRLDTLLQQLMDEHQPQLSIYERRWFDELQRMASEFGVGDTKRAAAHEQLKKLEHQLHVLRPSFAVLAAERAHTLPADQRLGTQQLQRVETLLVHESTVLAQARAKIQRLQQAVGR</sequence>
<evidence type="ECO:0000256" key="4">
    <source>
        <dbReference type="ARBA" id="ARBA00022927"/>
    </source>
</evidence>
<dbReference type="AlphaFoldDB" id="A0A2N1JF89"/>
<reference evidence="8 9" key="1">
    <citation type="submission" date="2017-10" db="EMBL/GenBank/DDBJ databases">
        <title>A novel species of cold-tolerant Malassezia isolated from bats.</title>
        <authorList>
            <person name="Lorch J.M."/>
            <person name="Palmer J.M."/>
            <person name="Vanderwolf K.J."/>
            <person name="Schmidt K.Z."/>
            <person name="Verant M.L."/>
            <person name="Weller T.J."/>
            <person name="Blehert D.S."/>
        </authorList>
    </citation>
    <scope>NUCLEOTIDE SEQUENCE [LARGE SCALE GENOMIC DNA]</scope>
    <source>
        <strain evidence="8 9">NWHC:44797-103</strain>
    </source>
</reference>
<keyword evidence="7" id="KW-0539">Nucleus</keyword>
<evidence type="ECO:0000313" key="8">
    <source>
        <dbReference type="EMBL" id="PKI85212.1"/>
    </source>
</evidence>
<keyword evidence="3" id="KW-0509">mRNA transport</keyword>
<protein>
    <recommendedName>
        <fullName evidence="10">Nup82p</fullName>
    </recommendedName>
</protein>
<dbReference type="GO" id="GO:0000056">
    <property type="term" value="P:ribosomal small subunit export from nucleus"/>
    <property type="evidence" value="ECO:0007669"/>
    <property type="project" value="InterPro"/>
</dbReference>
<dbReference type="GO" id="GO:0000055">
    <property type="term" value="P:ribosomal large subunit export from nucleus"/>
    <property type="evidence" value="ECO:0007669"/>
    <property type="project" value="InterPro"/>
</dbReference>
<organism evidence="8 9">
    <name type="scientific">Malassezia vespertilionis</name>
    <dbReference type="NCBI Taxonomy" id="2020962"/>
    <lineage>
        <taxon>Eukaryota</taxon>
        <taxon>Fungi</taxon>
        <taxon>Dikarya</taxon>
        <taxon>Basidiomycota</taxon>
        <taxon>Ustilaginomycotina</taxon>
        <taxon>Malasseziomycetes</taxon>
        <taxon>Malasseziales</taxon>
        <taxon>Malasseziaceae</taxon>
        <taxon>Malassezia</taxon>
    </lineage>
</organism>
<evidence type="ECO:0000256" key="6">
    <source>
        <dbReference type="ARBA" id="ARBA00023132"/>
    </source>
</evidence>
<evidence type="ECO:0000256" key="2">
    <source>
        <dbReference type="ARBA" id="ARBA00022448"/>
    </source>
</evidence>
<evidence type="ECO:0008006" key="10">
    <source>
        <dbReference type="Google" id="ProtNLM"/>
    </source>
</evidence>
<evidence type="ECO:0000256" key="5">
    <source>
        <dbReference type="ARBA" id="ARBA00023010"/>
    </source>
</evidence>
<dbReference type="GO" id="GO:0017056">
    <property type="term" value="F:structural constituent of nuclear pore"/>
    <property type="evidence" value="ECO:0007669"/>
    <property type="project" value="InterPro"/>
</dbReference>
<dbReference type="GO" id="GO:0006606">
    <property type="term" value="P:protein import into nucleus"/>
    <property type="evidence" value="ECO:0007669"/>
    <property type="project" value="TreeGrafter"/>
</dbReference>